<dbReference type="Proteomes" id="UP001237448">
    <property type="component" value="Unassembled WGS sequence"/>
</dbReference>
<feature type="active site" description="Proton acceptor; specific for L-alanine" evidence="7">
    <location>
        <position position="262"/>
    </location>
</feature>
<sequence>MSSPEPAEAGSRAYGRLTIDTAALVANWRSCGARAPRAECGAVVKANAYGIGIENAVPALAEAGCRTFFTAQLAEAVKARGLDARASIYVLNGLLPGAGDVYAAHDLRPVLGSLDEIREWSAFCAASGWRGGAALHVDTGMARLGLRLEAAEALLAEGSLFEPCLLISHLACADTPAHPLNGRQIAAFHAVRGLFPGVPASLCNSSGLFLPDDLGFDLTRPGIALYGGNPTPDKPNPMAPVVTVEARVIAVRAVQPGESVGYGATWVSRSPARLAIVGVGYADGYLRAGSSSDDYDSALAYAGGRYCPIAGRISMDLTTIDISALPEGTIARGDWIELAGPHLPIDEVARRSGTVCYEILTSLGSRYHRIVPPGGESR</sequence>
<proteinExistence type="inferred from homology"/>
<dbReference type="CDD" id="cd00430">
    <property type="entry name" value="PLPDE_III_AR"/>
    <property type="match status" value="1"/>
</dbReference>
<comment type="function">
    <text evidence="7">Catalyzes the interconversion of L-alanine and D-alanine. May also act on other amino acids.</text>
</comment>
<protein>
    <recommendedName>
        <fullName evidence="4 7">Alanine racemase</fullName>
        <ecNumber evidence="4 7">5.1.1.1</ecNumber>
    </recommendedName>
</protein>
<dbReference type="Gene3D" id="2.40.37.10">
    <property type="entry name" value="Lyase, Ornithine Decarboxylase, Chain A, domain 1"/>
    <property type="match status" value="1"/>
</dbReference>
<dbReference type="PANTHER" id="PTHR30511">
    <property type="entry name" value="ALANINE RACEMASE"/>
    <property type="match status" value="1"/>
</dbReference>
<dbReference type="EMBL" id="JAUSVK010000001">
    <property type="protein sequence ID" value="MDQ0392830.1"/>
    <property type="molecule type" value="Genomic_DNA"/>
</dbReference>
<dbReference type="PROSITE" id="PS00395">
    <property type="entry name" value="ALANINE_RACEMASE"/>
    <property type="match status" value="1"/>
</dbReference>
<evidence type="ECO:0000256" key="6">
    <source>
        <dbReference type="ARBA" id="ARBA00023235"/>
    </source>
</evidence>
<feature type="active site" description="Proton acceptor; specific for D-alanine" evidence="7">
    <location>
        <position position="45"/>
    </location>
</feature>
<keyword evidence="6 7" id="KW-0413">Isomerase</keyword>
<feature type="domain" description="Alanine racemase C-terminal" evidence="8">
    <location>
        <begin position="241"/>
        <end position="372"/>
    </location>
</feature>
<dbReference type="RefSeq" id="WP_307427343.1">
    <property type="nucleotide sequence ID" value="NZ_JAUSVK010000001.1"/>
</dbReference>
<dbReference type="InterPro" id="IPR011079">
    <property type="entry name" value="Ala_racemase_C"/>
</dbReference>
<dbReference type="PANTHER" id="PTHR30511:SF0">
    <property type="entry name" value="ALANINE RACEMASE, CATABOLIC-RELATED"/>
    <property type="match status" value="1"/>
</dbReference>
<evidence type="ECO:0000259" key="8">
    <source>
        <dbReference type="SMART" id="SM01005"/>
    </source>
</evidence>
<dbReference type="HAMAP" id="MF_01201">
    <property type="entry name" value="Ala_racemase"/>
    <property type="match status" value="1"/>
</dbReference>
<keyword evidence="10" id="KW-1185">Reference proteome</keyword>
<dbReference type="SUPFAM" id="SSF50621">
    <property type="entry name" value="Alanine racemase C-terminal domain-like"/>
    <property type="match status" value="1"/>
</dbReference>
<dbReference type="GO" id="GO:0008784">
    <property type="term" value="F:alanine racemase activity"/>
    <property type="evidence" value="ECO:0007669"/>
    <property type="project" value="UniProtKB-EC"/>
</dbReference>
<dbReference type="InterPro" id="IPR009006">
    <property type="entry name" value="Ala_racemase/Decarboxylase_C"/>
</dbReference>
<feature type="binding site" evidence="7">
    <location>
        <position position="315"/>
    </location>
    <ligand>
        <name>substrate</name>
    </ligand>
</feature>
<reference evidence="9 10" key="1">
    <citation type="submission" date="2023-07" db="EMBL/GenBank/DDBJ databases">
        <title>Genomic Encyclopedia of Type Strains, Phase IV (KMG-IV): sequencing the most valuable type-strain genomes for metagenomic binning, comparative biology and taxonomic classification.</title>
        <authorList>
            <person name="Goeker M."/>
        </authorList>
    </citation>
    <scope>NUCLEOTIDE SEQUENCE [LARGE SCALE GENOMIC DNA]</scope>
    <source>
        <strain evidence="9 10">DSM 5896</strain>
    </source>
</reference>
<evidence type="ECO:0000256" key="4">
    <source>
        <dbReference type="ARBA" id="ARBA00013089"/>
    </source>
</evidence>
<comment type="pathway">
    <text evidence="7">Amino-acid biosynthesis; D-alanine biosynthesis; D-alanine from L-alanine: step 1/1.</text>
</comment>
<feature type="binding site" evidence="7">
    <location>
        <position position="143"/>
    </location>
    <ligand>
        <name>substrate</name>
    </ligand>
</feature>
<comment type="cofactor">
    <cofactor evidence="2 7">
        <name>pyridoxal 5'-phosphate</name>
        <dbReference type="ChEBI" id="CHEBI:597326"/>
    </cofactor>
</comment>
<evidence type="ECO:0000256" key="2">
    <source>
        <dbReference type="ARBA" id="ARBA00001933"/>
    </source>
</evidence>
<dbReference type="InterPro" id="IPR000821">
    <property type="entry name" value="Ala_racemase"/>
</dbReference>
<dbReference type="SUPFAM" id="SSF51419">
    <property type="entry name" value="PLP-binding barrel"/>
    <property type="match status" value="1"/>
</dbReference>
<dbReference type="PRINTS" id="PR00992">
    <property type="entry name" value="ALARACEMASE"/>
</dbReference>
<dbReference type="InterPro" id="IPR001608">
    <property type="entry name" value="Ala_racemase_N"/>
</dbReference>
<name>A0ABU0FDZ8_9HYPH</name>
<dbReference type="InterPro" id="IPR029066">
    <property type="entry name" value="PLP-binding_barrel"/>
</dbReference>
<keyword evidence="5 7" id="KW-0663">Pyridoxal phosphate</keyword>
<dbReference type="EC" id="5.1.1.1" evidence="4 7"/>
<comment type="caution">
    <text evidence="9">The sequence shown here is derived from an EMBL/GenBank/DDBJ whole genome shotgun (WGS) entry which is preliminary data.</text>
</comment>
<gene>
    <name evidence="9" type="ORF">J3R73_002622</name>
</gene>
<evidence type="ECO:0000256" key="7">
    <source>
        <dbReference type="HAMAP-Rule" id="MF_01201"/>
    </source>
</evidence>
<dbReference type="Gene3D" id="3.20.20.10">
    <property type="entry name" value="Alanine racemase"/>
    <property type="match status" value="1"/>
</dbReference>
<feature type="modified residue" description="N6-(pyridoxal phosphate)lysine" evidence="7">
    <location>
        <position position="45"/>
    </location>
</feature>
<dbReference type="SMART" id="SM01005">
    <property type="entry name" value="Ala_racemase_C"/>
    <property type="match status" value="1"/>
</dbReference>
<dbReference type="InterPro" id="IPR020622">
    <property type="entry name" value="Ala_racemase_pyridoxalP-BS"/>
</dbReference>
<evidence type="ECO:0000313" key="10">
    <source>
        <dbReference type="Proteomes" id="UP001237448"/>
    </source>
</evidence>
<evidence type="ECO:0000313" key="9">
    <source>
        <dbReference type="EMBL" id="MDQ0392830.1"/>
    </source>
</evidence>
<evidence type="ECO:0000256" key="5">
    <source>
        <dbReference type="ARBA" id="ARBA00022898"/>
    </source>
</evidence>
<evidence type="ECO:0000256" key="3">
    <source>
        <dbReference type="ARBA" id="ARBA00007880"/>
    </source>
</evidence>
<dbReference type="Pfam" id="PF01168">
    <property type="entry name" value="Ala_racemase_N"/>
    <property type="match status" value="1"/>
</dbReference>
<comment type="catalytic activity">
    <reaction evidence="1 7">
        <text>L-alanine = D-alanine</text>
        <dbReference type="Rhea" id="RHEA:20249"/>
        <dbReference type="ChEBI" id="CHEBI:57416"/>
        <dbReference type="ChEBI" id="CHEBI:57972"/>
        <dbReference type="EC" id="5.1.1.1"/>
    </reaction>
</comment>
<dbReference type="NCBIfam" id="TIGR00492">
    <property type="entry name" value="alr"/>
    <property type="match status" value="1"/>
</dbReference>
<comment type="similarity">
    <text evidence="3 7">Belongs to the alanine racemase family.</text>
</comment>
<dbReference type="Pfam" id="PF00842">
    <property type="entry name" value="Ala_racemase_C"/>
    <property type="match status" value="1"/>
</dbReference>
<organism evidence="9 10">
    <name type="scientific">Labrys monachus</name>
    <dbReference type="NCBI Taxonomy" id="217067"/>
    <lineage>
        <taxon>Bacteria</taxon>
        <taxon>Pseudomonadati</taxon>
        <taxon>Pseudomonadota</taxon>
        <taxon>Alphaproteobacteria</taxon>
        <taxon>Hyphomicrobiales</taxon>
        <taxon>Xanthobacteraceae</taxon>
        <taxon>Labrys</taxon>
    </lineage>
</organism>
<accession>A0ABU0FDZ8</accession>
<evidence type="ECO:0000256" key="1">
    <source>
        <dbReference type="ARBA" id="ARBA00000316"/>
    </source>
</evidence>